<dbReference type="PROSITE" id="PS01225">
    <property type="entry name" value="CTCK_2"/>
    <property type="match status" value="1"/>
</dbReference>
<feature type="domain" description="VWFC" evidence="7">
    <location>
        <begin position="605"/>
        <end position="673"/>
    </location>
</feature>
<evidence type="ECO:0000259" key="7">
    <source>
        <dbReference type="PROSITE" id="PS50184"/>
    </source>
</evidence>
<evidence type="ECO:0000256" key="5">
    <source>
        <dbReference type="SAM" id="MobiDB-lite"/>
    </source>
</evidence>
<dbReference type="Pfam" id="PF08742">
    <property type="entry name" value="C8"/>
    <property type="match status" value="1"/>
</dbReference>
<keyword evidence="2 4" id="KW-1015">Disulfide bond</keyword>
<dbReference type="InterPro" id="IPR006207">
    <property type="entry name" value="Cys_knot_C"/>
</dbReference>
<comment type="caution">
    <text evidence="4">Lacks conserved residue(s) required for the propagation of feature annotation.</text>
</comment>
<dbReference type="InterPro" id="IPR001007">
    <property type="entry name" value="VWF_dom"/>
</dbReference>
<evidence type="ECO:0000259" key="6">
    <source>
        <dbReference type="PROSITE" id="PS01225"/>
    </source>
</evidence>
<keyword evidence="10" id="KW-1185">Reference proteome</keyword>
<evidence type="ECO:0008006" key="11">
    <source>
        <dbReference type="Google" id="ProtNLM"/>
    </source>
</evidence>
<dbReference type="SMART" id="SM00216">
    <property type="entry name" value="VWD"/>
    <property type="match status" value="1"/>
</dbReference>
<dbReference type="Ensembl" id="ENSSFAT00005020955.1">
    <property type="protein sequence ID" value="ENSSFAP00005020164.1"/>
    <property type="gene ID" value="ENSSFAG00005010508.1"/>
</dbReference>
<keyword evidence="3" id="KW-0325">Glycoprotein</keyword>
<feature type="domain" description="CTCK" evidence="6">
    <location>
        <begin position="817"/>
        <end position="910"/>
    </location>
</feature>
<dbReference type="InterPro" id="IPR050780">
    <property type="entry name" value="Mucin_vWF_Thrombospondin_sf"/>
</dbReference>
<dbReference type="Pfam" id="PF00094">
    <property type="entry name" value="VWD"/>
    <property type="match status" value="1"/>
</dbReference>
<dbReference type="SMART" id="SM00832">
    <property type="entry name" value="C8"/>
    <property type="match status" value="1"/>
</dbReference>
<reference evidence="9" key="2">
    <citation type="submission" date="2025-08" db="UniProtKB">
        <authorList>
            <consortium name="Ensembl"/>
        </authorList>
    </citation>
    <scope>IDENTIFICATION</scope>
</reference>
<dbReference type="AlphaFoldDB" id="A0A672H2A4"/>
<dbReference type="PROSITE" id="PS51233">
    <property type="entry name" value="VWFD"/>
    <property type="match status" value="1"/>
</dbReference>
<name>A0A672H2A4_SALFA</name>
<dbReference type="PROSITE" id="PS50184">
    <property type="entry name" value="VWFC_2"/>
    <property type="match status" value="1"/>
</dbReference>
<keyword evidence="1" id="KW-0677">Repeat</keyword>
<evidence type="ECO:0000313" key="9">
    <source>
        <dbReference type="Ensembl" id="ENSSFAP00005020164.1"/>
    </source>
</evidence>
<evidence type="ECO:0000256" key="1">
    <source>
        <dbReference type="ARBA" id="ARBA00022737"/>
    </source>
</evidence>
<dbReference type="InterPro" id="IPR036084">
    <property type="entry name" value="Ser_inhib-like_sf"/>
</dbReference>
<feature type="compositionally biased region" description="Low complexity" evidence="5">
    <location>
        <begin position="1"/>
        <end position="59"/>
    </location>
</feature>
<reference evidence="9" key="3">
    <citation type="submission" date="2025-09" db="UniProtKB">
        <authorList>
            <consortium name="Ensembl"/>
        </authorList>
    </citation>
    <scope>IDENTIFICATION</scope>
</reference>
<feature type="compositionally biased region" description="Low complexity" evidence="5">
    <location>
        <begin position="67"/>
        <end position="188"/>
    </location>
</feature>
<sequence length="926" mass="101328">TTTTPGSRATTTESPPTTTIATTSSTTTSTETTTTLSTITPSESTTTTTTAVITASTTSAPADQQASGTTTKSTTAITESTRTPTESTTARSIESSTSRSTITSSPSPTTTEISSTTSTEFTTSRSTTPTESTTSGTTTESPTTTTGSTTTPNQYPSTATGSTSLTESTTSEITTESRTTTKASTKSTEYLNTTFSTTTSFQGTSPPPPGCPDWNQNETFYFCNCSMARCIENNKLEIVPIECSPIEKITCTNGKEPVLVFDEYHCCQRYVCDCVCEGWGHPHHITFDGLYYSFQGNCSYVLMEEITPKFNLKIHIDNMFCDPIDDVSCSRSITVFYGSLVVKLINGNLNGAPQLEALKNSSDRLKLPYSHHNVTIANSGIALILKISQLDVVISFGRTGFRVHLPFQHFGSNTKGHCGTCTNNQADDCMLPGGRLVKNCTAMAGHWGDEKANCKRPPALPMNTPEPPHELSPCRNDSLCELLKSKQSVFAECHDLVSPDNFYQGCVFDGCRASEPALECTSLETYAAACAEAGVCIHWRNHTSICEIDCPSNKIHKPCGPVEQQTCEDNPNKLTTDVMTEGCFCPDGMKLFNKYSNICVEKCGCLDPERIPREFNEKFEYKCQDCVCEESMTVTCKPKVCPIPATSRCTTAGFILVNQTSPLDPCCFDRVCQCQINSCPVSNMSCPTGYRLTISVPKGKCCPEHTCEPKRVCVDRDIEYPVKREKKRILSCVHQQCKTNCTKGYTYMEPDSSKCCGKCVQTHCIINVTDIQQLLQVSETWSLPGNKCELYTCVRKGDKLTTVNSNITCPPFVESNCHPVSITSNKLIRMNSLILHISLNDEVDMPYCEGSCNTFTRYSQSADALQHSCACCKETRSTERTIKLVCDSAEPRTFSYIFVEQCGCGDRNCTSTAASPTRKRRSFTLT</sequence>
<accession>A0A672H2A4</accession>
<dbReference type="SUPFAM" id="SSF57567">
    <property type="entry name" value="Serine protease inhibitors"/>
    <property type="match status" value="1"/>
</dbReference>
<feature type="disulfide bond" evidence="4">
    <location>
        <begin position="848"/>
        <end position="902"/>
    </location>
</feature>
<evidence type="ECO:0000256" key="4">
    <source>
        <dbReference type="PROSITE-ProRule" id="PRU00039"/>
    </source>
</evidence>
<dbReference type="Proteomes" id="UP000472267">
    <property type="component" value="Chromosome 7"/>
</dbReference>
<reference evidence="9" key="1">
    <citation type="submission" date="2019-06" db="EMBL/GenBank/DDBJ databases">
        <authorList>
            <consortium name="Wellcome Sanger Institute Data Sharing"/>
        </authorList>
    </citation>
    <scope>NUCLEOTIDE SEQUENCE [LARGE SCALE GENOMIC DNA]</scope>
</reference>
<evidence type="ECO:0000256" key="3">
    <source>
        <dbReference type="ARBA" id="ARBA00023180"/>
    </source>
</evidence>
<dbReference type="SMART" id="SM00041">
    <property type="entry name" value="CT"/>
    <property type="match status" value="1"/>
</dbReference>
<protein>
    <recommendedName>
        <fullName evidence="11">Mucin 2, oligomeric mucus/gel-forming</fullName>
    </recommendedName>
</protein>
<evidence type="ECO:0000313" key="10">
    <source>
        <dbReference type="Proteomes" id="UP000472267"/>
    </source>
</evidence>
<dbReference type="PANTHER" id="PTHR11339">
    <property type="entry name" value="EXTRACELLULAR MATRIX GLYCOPROTEIN RELATED"/>
    <property type="match status" value="1"/>
</dbReference>
<feature type="region of interest" description="Disordered" evidence="5">
    <location>
        <begin position="1"/>
        <end position="188"/>
    </location>
</feature>
<organism evidence="9 10">
    <name type="scientific">Salarias fasciatus</name>
    <name type="common">Jewelled blenny</name>
    <name type="synonym">Blennius fasciatus</name>
    <dbReference type="NCBI Taxonomy" id="181472"/>
    <lineage>
        <taxon>Eukaryota</taxon>
        <taxon>Metazoa</taxon>
        <taxon>Chordata</taxon>
        <taxon>Craniata</taxon>
        <taxon>Vertebrata</taxon>
        <taxon>Euteleostomi</taxon>
        <taxon>Actinopterygii</taxon>
        <taxon>Neopterygii</taxon>
        <taxon>Teleostei</taxon>
        <taxon>Neoteleostei</taxon>
        <taxon>Acanthomorphata</taxon>
        <taxon>Ovalentaria</taxon>
        <taxon>Blenniimorphae</taxon>
        <taxon>Blenniiformes</taxon>
        <taxon>Blennioidei</taxon>
        <taxon>Blenniidae</taxon>
        <taxon>Salariinae</taxon>
        <taxon>Salarias</taxon>
    </lineage>
</organism>
<feature type="disulfide bond" evidence="4">
    <location>
        <begin position="852"/>
        <end position="904"/>
    </location>
</feature>
<dbReference type="InterPro" id="IPR001846">
    <property type="entry name" value="VWF_type-D"/>
</dbReference>
<evidence type="ECO:0000256" key="2">
    <source>
        <dbReference type="ARBA" id="ARBA00023157"/>
    </source>
</evidence>
<gene>
    <name evidence="9" type="primary">LOC115392209</name>
</gene>
<dbReference type="CDD" id="cd19941">
    <property type="entry name" value="TIL"/>
    <property type="match status" value="1"/>
</dbReference>
<dbReference type="InterPro" id="IPR014853">
    <property type="entry name" value="VWF/SSPO/ZAN-like_Cys-rich_dom"/>
</dbReference>
<proteinExistence type="predicted"/>
<dbReference type="Gene3D" id="2.10.25.10">
    <property type="entry name" value="Laminin"/>
    <property type="match status" value="1"/>
</dbReference>
<feature type="domain" description="VWFD" evidence="8">
    <location>
        <begin position="274"/>
        <end position="455"/>
    </location>
</feature>
<evidence type="ECO:0000259" key="8">
    <source>
        <dbReference type="PROSITE" id="PS51233"/>
    </source>
</evidence>
<dbReference type="PANTHER" id="PTHR11339:SF406">
    <property type="entry name" value="MUCIN-5AC-LIKE"/>
    <property type="match status" value="1"/>
</dbReference>